<reference evidence="2" key="1">
    <citation type="submission" date="2022-06" db="EMBL/GenBank/DDBJ databases">
        <title>Sphingomicrobium sedimins sp. nov., a marine bacterium isolated from tidal flat.</title>
        <authorList>
            <person name="Kim C.-H."/>
            <person name="Yoo Y."/>
            <person name="Kim J.-J."/>
        </authorList>
    </citation>
    <scope>NUCLEOTIDE SEQUENCE</scope>
    <source>
        <strain evidence="2">GRR-S6-50</strain>
    </source>
</reference>
<evidence type="ECO:0000256" key="1">
    <source>
        <dbReference type="SAM" id="SignalP"/>
    </source>
</evidence>
<sequence length="477" mass="50602">MTRGLAFVAMLMAGAAAAAPNPTERAKPGSPEPVMRAEIRDMPQAGIYRVGMTLSEDAPVWIFLRSGLARGSDASWRPEGWTVLTPGVELTRIGHHDALIAKDGGDLPRNIVIQFRPYTGLLEADYQPAMDLGDGSVAIFSDHFTMRPAPSIAAVQQLGQDWTPLPDYEGGHPVVSFRGDGFFDGSDYPGRFSLEEASYVIHGDIVPTVGPYMSTIIDAELPTWLGTQIEAETPQVLDFYAERLGPHESGTPELLISWNGPTPGTSSLGGSVIGDQIVMQIEGDMLVEESRGLGANARQFIAHESAHFWLGNLVDYGRPGDAWSTEGGADLMALRAGEAIDPEVGPRFAAAVKQQAWGSCLQGIEGGPLATAPERGLHSSFYGCGLLFSLVAEKAAQEAGGDFFTFWSDLIEANREGGTVSAEEWIAHYEAIGGSAAAAAFMRTIAFDRGGDFNTLSALLAYAGVSSPAGPRAAPSS</sequence>
<dbReference type="Proteomes" id="UP001155128">
    <property type="component" value="Unassembled WGS sequence"/>
</dbReference>
<protein>
    <recommendedName>
        <fullName evidence="4">Peptidase M1 membrane alanine aminopeptidase domain-containing protein</fullName>
    </recommendedName>
</protein>
<dbReference type="EMBL" id="JAMSHT010000001">
    <property type="protein sequence ID" value="MCM8557818.1"/>
    <property type="molecule type" value="Genomic_DNA"/>
</dbReference>
<dbReference type="Gene3D" id="1.10.390.10">
    <property type="entry name" value="Neutral Protease Domain 2"/>
    <property type="match status" value="1"/>
</dbReference>
<organism evidence="2 3">
    <name type="scientific">Sphingomicrobium sediminis</name>
    <dbReference type="NCBI Taxonomy" id="2950949"/>
    <lineage>
        <taxon>Bacteria</taxon>
        <taxon>Pseudomonadati</taxon>
        <taxon>Pseudomonadota</taxon>
        <taxon>Alphaproteobacteria</taxon>
        <taxon>Sphingomonadales</taxon>
        <taxon>Sphingomonadaceae</taxon>
        <taxon>Sphingomicrobium</taxon>
    </lineage>
</organism>
<gene>
    <name evidence="2" type="ORF">NDO55_08300</name>
</gene>
<dbReference type="SUPFAM" id="SSF55486">
    <property type="entry name" value="Metalloproteases ('zincins'), catalytic domain"/>
    <property type="match status" value="1"/>
</dbReference>
<feature type="chain" id="PRO_5040846042" description="Peptidase M1 membrane alanine aminopeptidase domain-containing protein" evidence="1">
    <location>
        <begin position="19"/>
        <end position="477"/>
    </location>
</feature>
<evidence type="ECO:0000313" key="3">
    <source>
        <dbReference type="Proteomes" id="UP001155128"/>
    </source>
</evidence>
<accession>A0A9X2EGX5</accession>
<comment type="caution">
    <text evidence="2">The sequence shown here is derived from an EMBL/GenBank/DDBJ whole genome shotgun (WGS) entry which is preliminary data.</text>
</comment>
<dbReference type="RefSeq" id="WP_252114216.1">
    <property type="nucleotide sequence ID" value="NZ_JAMSHT010000001.1"/>
</dbReference>
<evidence type="ECO:0000313" key="2">
    <source>
        <dbReference type="EMBL" id="MCM8557818.1"/>
    </source>
</evidence>
<evidence type="ECO:0008006" key="4">
    <source>
        <dbReference type="Google" id="ProtNLM"/>
    </source>
</evidence>
<keyword evidence="1" id="KW-0732">Signal</keyword>
<proteinExistence type="predicted"/>
<dbReference type="InterPro" id="IPR027268">
    <property type="entry name" value="Peptidase_M4/M1_CTD_sf"/>
</dbReference>
<dbReference type="AlphaFoldDB" id="A0A9X2EGX5"/>
<name>A0A9X2EGX5_9SPHN</name>
<feature type="signal peptide" evidence="1">
    <location>
        <begin position="1"/>
        <end position="18"/>
    </location>
</feature>
<keyword evidence="3" id="KW-1185">Reference proteome</keyword>